<dbReference type="AlphaFoldDB" id="A0AAX6MXZ5"/>
<dbReference type="GO" id="GO:0000127">
    <property type="term" value="C:transcription factor TFIIIC complex"/>
    <property type="evidence" value="ECO:0007669"/>
    <property type="project" value="InterPro"/>
</dbReference>
<dbReference type="InterPro" id="IPR044230">
    <property type="entry name" value="GTF3C4"/>
</dbReference>
<evidence type="ECO:0000259" key="2">
    <source>
        <dbReference type="Pfam" id="PF12657"/>
    </source>
</evidence>
<comment type="caution">
    <text evidence="4">The sequence shown here is derived from an EMBL/GenBank/DDBJ whole genome shotgun (WGS) entry which is preliminary data.</text>
</comment>
<evidence type="ECO:0000256" key="1">
    <source>
        <dbReference type="SAM" id="MobiDB-lite"/>
    </source>
</evidence>
<accession>A0AAX6MXZ5</accession>
<proteinExistence type="predicted"/>
<organism evidence="4 5">
    <name type="scientific">Daldinia eschscholtzii</name>
    <dbReference type="NCBI Taxonomy" id="292717"/>
    <lineage>
        <taxon>Eukaryota</taxon>
        <taxon>Fungi</taxon>
        <taxon>Dikarya</taxon>
        <taxon>Ascomycota</taxon>
        <taxon>Pezizomycotina</taxon>
        <taxon>Sordariomycetes</taxon>
        <taxon>Xylariomycetidae</taxon>
        <taxon>Xylariales</taxon>
        <taxon>Hypoxylaceae</taxon>
        <taxon>Daldinia</taxon>
    </lineage>
</organism>
<feature type="domain" description="Transcription factor IIIC 90kDa subunit N-terminal" evidence="2">
    <location>
        <begin position="30"/>
        <end position="535"/>
    </location>
</feature>
<evidence type="ECO:0000259" key="3">
    <source>
        <dbReference type="Pfam" id="PF12660"/>
    </source>
</evidence>
<evidence type="ECO:0000313" key="4">
    <source>
        <dbReference type="EMBL" id="KAK6957303.1"/>
    </source>
</evidence>
<reference evidence="4 5" key="1">
    <citation type="journal article" date="2024" name="Front Chem Biol">
        <title>Unveiling the potential of Daldinia eschscholtzii MFLUCC 19-0629 through bioactivity and bioinformatics studies for enhanced sustainable agriculture production.</title>
        <authorList>
            <person name="Brooks S."/>
            <person name="Weaver J.A."/>
            <person name="Klomchit A."/>
            <person name="Alharthi S.A."/>
            <person name="Onlamun T."/>
            <person name="Nurani R."/>
            <person name="Vong T.K."/>
            <person name="Alberti F."/>
            <person name="Greco C."/>
        </authorList>
    </citation>
    <scope>NUCLEOTIDE SEQUENCE [LARGE SCALE GENOMIC DNA]</scope>
    <source>
        <strain evidence="4">MFLUCC 19-0629</strain>
    </source>
</reference>
<evidence type="ECO:0008006" key="6">
    <source>
        <dbReference type="Google" id="ProtNLM"/>
    </source>
</evidence>
<dbReference type="PANTHER" id="PTHR15496:SF2">
    <property type="entry name" value="GENERAL TRANSCRIPTION FACTOR 3C POLYPEPTIDE 4"/>
    <property type="match status" value="1"/>
</dbReference>
<evidence type="ECO:0000313" key="5">
    <source>
        <dbReference type="Proteomes" id="UP001369815"/>
    </source>
</evidence>
<dbReference type="EMBL" id="JBANMG010000001">
    <property type="protein sequence ID" value="KAK6957303.1"/>
    <property type="molecule type" value="Genomic_DNA"/>
</dbReference>
<dbReference type="Pfam" id="PF12660">
    <property type="entry name" value="zf-TFIIIC"/>
    <property type="match status" value="1"/>
</dbReference>
<protein>
    <recommendedName>
        <fullName evidence="6">Transcription factor IIIC 90kDa subunit N-terminal domain-containing protein</fullName>
    </recommendedName>
</protein>
<dbReference type="GO" id="GO:0004402">
    <property type="term" value="F:histone acetyltransferase activity"/>
    <property type="evidence" value="ECO:0007669"/>
    <property type="project" value="InterPro"/>
</dbReference>
<dbReference type="GO" id="GO:0006384">
    <property type="term" value="P:transcription initiation at RNA polymerase III promoter"/>
    <property type="evidence" value="ECO:0007669"/>
    <property type="project" value="InterPro"/>
</dbReference>
<dbReference type="InterPro" id="IPR024761">
    <property type="entry name" value="TFIIIC_delta_N"/>
</dbReference>
<keyword evidence="5" id="KW-1185">Reference proteome</keyword>
<sequence>MASKDPPQNILPLESFSLTAAPSSTHNIVWSPDAELAIGCDDCVFVFVPEFSIPKASNGGSGGVVRQYNETTLRFPTVEHRSPELNRPIFNLVKQRFPDFEYTPGGGGSGTVASQGSSMNHLVALDWSPCGLGRMNRSVLAVLTGSGSITIYCEGASDGMNAFKLRGRNARTLSPWVAAWGVGAGMLLPLAEGHEADYTKEYITAFAWARGTGSHGALLAYANDDDEVAIISVQAKHDSSASPGDCGQWRVEEVARFVAEGPHPKIDPTDPDYSPSGSSYTLSWARNYVGFRQVTIHSPHEHMMKSPSVEVGKVDSNGVCHYLSTDAFVVWEDLIWTIGESKVCRGMIATPSQAKAFQIQFDSRPSSRIAKHNTDECKTTYPDPENEGLTQNPITGLIIHPPSLSQTTAMPSYSLVRLSATHENDGWFQTNLPLPPNPDDGAIGPRWATEINQTIEHQLPRAMAYKPLADADSAGSDDDSADEEEMDADSMEGSDYDPEENFAGLDTEDQVHISRVCIWGMTASPGGGVTAVFTSHYSTVWYGRDTYAGVKCRVLFGRYDRNADRSQEADTALTTKKLSTEARVFEWMYGGGPPVTGVLDSTTQDNEEQVALKDHFAMIGRSQTCSFCGLPLEPMGKMARCGNKHAFATCATTGLPILAPGMSRTCGVCGCKCLKREDLVSMAPQLKDIIMDEISAELCGGCGGKFIN</sequence>
<feature type="region of interest" description="Disordered" evidence="1">
    <location>
        <begin position="470"/>
        <end position="505"/>
    </location>
</feature>
<dbReference type="Pfam" id="PF12657">
    <property type="entry name" value="TFIIIC_delta"/>
    <property type="match status" value="1"/>
</dbReference>
<feature type="domain" description="Transcription factor IIIC putative zinc-finger" evidence="3">
    <location>
        <begin position="622"/>
        <end position="706"/>
    </location>
</feature>
<dbReference type="Proteomes" id="UP001369815">
    <property type="component" value="Unassembled WGS sequence"/>
</dbReference>
<feature type="compositionally biased region" description="Acidic residues" evidence="1">
    <location>
        <begin position="475"/>
        <end position="500"/>
    </location>
</feature>
<gene>
    <name evidence="4" type="ORF">Daesc_000085</name>
</gene>
<dbReference type="InterPro" id="IPR024764">
    <property type="entry name" value="TFIIIC_Znf"/>
</dbReference>
<dbReference type="PANTHER" id="PTHR15496">
    <property type="entry name" value="GENERAL TRANSCRIPTION FACTOR 3C POLYPEPTIDE 4 FAMILY"/>
    <property type="match status" value="1"/>
</dbReference>
<name>A0AAX6MXZ5_9PEZI</name>